<keyword evidence="2" id="KW-0813">Transport</keyword>
<protein>
    <submittedName>
        <fullName evidence="5">Nucleoporin NUP57</fullName>
    </submittedName>
</protein>
<dbReference type="Pfam" id="PF13874">
    <property type="entry name" value="Nup54"/>
    <property type="match status" value="1"/>
</dbReference>
<dbReference type="EMBL" id="SBIQ01000111">
    <property type="protein sequence ID" value="KAF7683234.1"/>
    <property type="molecule type" value="Genomic_DNA"/>
</dbReference>
<keyword evidence="3" id="KW-0539">Nucleus</keyword>
<comment type="subcellular location">
    <subcellularLocation>
        <location evidence="1">Nucleus</location>
    </subcellularLocation>
</comment>
<evidence type="ECO:0000313" key="5">
    <source>
        <dbReference type="EMBL" id="KAF7683234.1"/>
    </source>
</evidence>
<dbReference type="InterPro" id="IPR025712">
    <property type="entry name" value="Nup54_alpha-helical_dom"/>
</dbReference>
<evidence type="ECO:0000256" key="2">
    <source>
        <dbReference type="ARBA" id="ARBA00022448"/>
    </source>
</evidence>
<reference evidence="5 6" key="1">
    <citation type="submission" date="2019-01" db="EMBL/GenBank/DDBJ databases">
        <title>Genomes sequencing and comparative genomics of infectious freshwater microsporidia, Cucumispora dikerogammari and Thelohania contejeani.</title>
        <authorList>
            <person name="Cormier A."/>
            <person name="Giraud I."/>
            <person name="Wattier R."/>
            <person name="Teixeira M."/>
            <person name="Grandjean F."/>
            <person name="Rigaud T."/>
            <person name="Cordaux R."/>
        </authorList>
    </citation>
    <scope>NUCLEOTIDE SEQUENCE [LARGE SCALE GENOMIC DNA]</scope>
    <source>
        <strain evidence="5">T1</strain>
        <tissue evidence="5">Spores</tissue>
    </source>
</reference>
<gene>
    <name evidence="5" type="primary">NUP57</name>
    <name evidence="5" type="ORF">TCON_1553</name>
</gene>
<evidence type="ECO:0000256" key="3">
    <source>
        <dbReference type="ARBA" id="ARBA00023242"/>
    </source>
</evidence>
<evidence type="ECO:0000313" key="6">
    <source>
        <dbReference type="Proteomes" id="UP001516464"/>
    </source>
</evidence>
<keyword evidence="6" id="KW-1185">Reference proteome</keyword>
<dbReference type="Proteomes" id="UP001516464">
    <property type="component" value="Unassembled WGS sequence"/>
</dbReference>
<accession>A0ABQ7HYG8</accession>
<feature type="domain" description="Nucleoporin Nup54 alpha-helical" evidence="4">
    <location>
        <begin position="42"/>
        <end position="116"/>
    </location>
</feature>
<name>A0ABQ7HYG8_9MICR</name>
<evidence type="ECO:0000256" key="1">
    <source>
        <dbReference type="ARBA" id="ARBA00004123"/>
    </source>
</evidence>
<comment type="caution">
    <text evidence="5">The sequence shown here is derived from an EMBL/GenBank/DDBJ whole genome shotgun (WGS) entry which is preliminary data.</text>
</comment>
<dbReference type="PANTHER" id="PTHR13000:SF0">
    <property type="entry name" value="NUCLEOPORIN P54"/>
    <property type="match status" value="1"/>
</dbReference>
<sequence length="196" mass="22834">MDKNTPQEVLAQLDRLEAAYDPQSPLYKFVYTFYNVAERRARPADFPPELWAVAIAQAPSPQHHPVLIRGTEELNRRIEMQRSVAGQLSEANEALAARVSALKQRSEVLYGRLQEQKILIRRVISRILLKYKIDTPITLDEIYRVRRTLNTIGLRSKFRMEEGKKEEVLDVLKVMKEICINMKENMTNKLSDRIIR</sequence>
<organism evidence="5 6">
    <name type="scientific">Astathelohania contejeani</name>
    <dbReference type="NCBI Taxonomy" id="164912"/>
    <lineage>
        <taxon>Eukaryota</taxon>
        <taxon>Fungi</taxon>
        <taxon>Fungi incertae sedis</taxon>
        <taxon>Microsporidia</taxon>
        <taxon>Astathelohaniidae</taxon>
        <taxon>Astathelohania</taxon>
    </lineage>
</organism>
<dbReference type="InterPro" id="IPR024864">
    <property type="entry name" value="Nup54/Nup57/Nup44"/>
</dbReference>
<evidence type="ECO:0000259" key="4">
    <source>
        <dbReference type="Pfam" id="PF13874"/>
    </source>
</evidence>
<proteinExistence type="predicted"/>
<dbReference type="PANTHER" id="PTHR13000">
    <property type="entry name" value="NUCLEOPORIN P54"/>
    <property type="match status" value="1"/>
</dbReference>